<feature type="transmembrane region" description="Helical" evidence="9">
    <location>
        <begin position="139"/>
        <end position="157"/>
    </location>
</feature>
<sequence>MAQNNHSIVTEFILGFTDHPELQPIIFLLFLMIYVVVILGNTGIILLTTLDTHLHTPMYFFLSNLAFVDVGYSTTVVPSLLMTFVADNKAVPLPGCAMQFFFFCVFITIDVCLLAIMAYDRFTAICSPLLYHATMSKKLCIALVLSAYICGFVNSATQTSLIFTLSFCSSNVINHFLCDLLPILKVSCSSTQMSNMVHFVFTIVIVVTSFMTILISYIYIIFAILQIRSAQGRYKAFSTCASHLTAVTLFFGTITFMYMRPNSSVSMDKDKIVSVFYTLVIPMLNPLIYSLRNKDMKDAFIRVIGKIH</sequence>
<evidence type="ECO:0000256" key="1">
    <source>
        <dbReference type="ARBA" id="ARBA00004141"/>
    </source>
</evidence>
<feature type="transmembrane region" description="Helical" evidence="9">
    <location>
        <begin position="97"/>
        <end position="119"/>
    </location>
</feature>
<dbReference type="GeneID" id="129324239"/>
<dbReference type="PROSITE" id="PS00237">
    <property type="entry name" value="G_PROTEIN_RECEP_F1_1"/>
    <property type="match status" value="1"/>
</dbReference>
<keyword evidence="4 8" id="KW-0297">G-protein coupled receptor</keyword>
<keyword evidence="3 9" id="KW-1133">Transmembrane helix</keyword>
<dbReference type="GO" id="GO:0004930">
    <property type="term" value="F:G protein-coupled receptor activity"/>
    <property type="evidence" value="ECO:0007669"/>
    <property type="project" value="UniProtKB-KW"/>
</dbReference>
<proteinExistence type="inferred from homology"/>
<evidence type="ECO:0000256" key="8">
    <source>
        <dbReference type="RuleBase" id="RU000688"/>
    </source>
</evidence>
<evidence type="ECO:0000256" key="9">
    <source>
        <dbReference type="RuleBase" id="RU363047"/>
    </source>
</evidence>
<keyword evidence="11" id="KW-1185">Reference proteome</keyword>
<dbReference type="InterPro" id="IPR017452">
    <property type="entry name" value="GPCR_Rhodpsn_7TM"/>
</dbReference>
<dbReference type="SUPFAM" id="SSF81321">
    <property type="entry name" value="Family A G protein-coupled receptor-like"/>
    <property type="match status" value="1"/>
</dbReference>
<keyword evidence="2 8" id="KW-0812">Transmembrane</keyword>
<dbReference type="AlphaFoldDB" id="A0AA97KRA6"/>
<dbReference type="InterPro" id="IPR000276">
    <property type="entry name" value="GPCR_Rhodpsn"/>
</dbReference>
<evidence type="ECO:0000256" key="7">
    <source>
        <dbReference type="ARBA" id="ARBA00023224"/>
    </source>
</evidence>
<keyword evidence="9" id="KW-0716">Sensory transduction</keyword>
<protein>
    <recommendedName>
        <fullName evidence="9">Olfactory receptor</fullName>
    </recommendedName>
</protein>
<evidence type="ECO:0000256" key="5">
    <source>
        <dbReference type="ARBA" id="ARBA00023136"/>
    </source>
</evidence>
<feature type="transmembrane region" description="Helical" evidence="9">
    <location>
        <begin position="59"/>
        <end position="85"/>
    </location>
</feature>
<feature type="domain" description="G-protein coupled receptors family 1 profile" evidence="10">
    <location>
        <begin position="40"/>
        <end position="289"/>
    </location>
</feature>
<reference evidence="12" key="1">
    <citation type="submission" date="2025-08" db="UniProtKB">
        <authorList>
            <consortium name="RefSeq"/>
        </authorList>
    </citation>
    <scope>IDENTIFICATION</scope>
    <source>
        <tissue evidence="12">Blood</tissue>
    </source>
</reference>
<dbReference type="KEGG" id="emc:129324239"/>
<dbReference type="RefSeq" id="XP_054827356.1">
    <property type="nucleotide sequence ID" value="XM_054971381.1"/>
</dbReference>
<accession>A0AA97KRA6</accession>
<evidence type="ECO:0000259" key="10">
    <source>
        <dbReference type="PROSITE" id="PS50262"/>
    </source>
</evidence>
<keyword evidence="6 8" id="KW-0675">Receptor</keyword>
<evidence type="ECO:0000256" key="6">
    <source>
        <dbReference type="ARBA" id="ARBA00023170"/>
    </source>
</evidence>
<dbReference type="Gene3D" id="1.20.1070.10">
    <property type="entry name" value="Rhodopsin 7-helix transmembrane proteins"/>
    <property type="match status" value="1"/>
</dbReference>
<evidence type="ECO:0000256" key="3">
    <source>
        <dbReference type="ARBA" id="ARBA00022989"/>
    </source>
</evidence>
<feature type="transmembrane region" description="Helical" evidence="9">
    <location>
        <begin position="199"/>
        <end position="225"/>
    </location>
</feature>
<keyword evidence="9" id="KW-0552">Olfaction</keyword>
<comment type="similarity">
    <text evidence="8">Belongs to the G-protein coupled receptor 1 family.</text>
</comment>
<dbReference type="FunFam" id="1.20.1070.10:FF:000003">
    <property type="entry name" value="Olfactory receptor"/>
    <property type="match status" value="1"/>
</dbReference>
<keyword evidence="5 9" id="KW-0472">Membrane</keyword>
<evidence type="ECO:0000313" key="11">
    <source>
        <dbReference type="Proteomes" id="UP001190640"/>
    </source>
</evidence>
<comment type="subcellular location">
    <subcellularLocation>
        <location evidence="9">Cell membrane</location>
        <topology evidence="9">Multi-pass membrane protein</topology>
    </subcellularLocation>
    <subcellularLocation>
        <location evidence="1">Membrane</location>
        <topology evidence="1">Multi-pass membrane protein</topology>
    </subcellularLocation>
</comment>
<dbReference type="GO" id="GO:0004984">
    <property type="term" value="F:olfactory receptor activity"/>
    <property type="evidence" value="ECO:0007669"/>
    <property type="project" value="InterPro"/>
</dbReference>
<name>A0AA97KRA6_EUBMA</name>
<dbReference type="PANTHER" id="PTHR48018">
    <property type="entry name" value="OLFACTORY RECEPTOR"/>
    <property type="match status" value="1"/>
</dbReference>
<dbReference type="InterPro" id="IPR000725">
    <property type="entry name" value="Olfact_rcpt"/>
</dbReference>
<dbReference type="CDD" id="cd15230">
    <property type="entry name" value="7tmA_OR5-like"/>
    <property type="match status" value="1"/>
</dbReference>
<feature type="transmembrane region" description="Helical" evidence="9">
    <location>
        <begin position="237"/>
        <end position="259"/>
    </location>
</feature>
<feature type="transmembrane region" description="Helical" evidence="9">
    <location>
        <begin position="25"/>
        <end position="47"/>
    </location>
</feature>
<dbReference type="PRINTS" id="PR00237">
    <property type="entry name" value="GPCRRHODOPSN"/>
</dbReference>
<evidence type="ECO:0000256" key="2">
    <source>
        <dbReference type="ARBA" id="ARBA00022692"/>
    </source>
</evidence>
<dbReference type="GO" id="GO:0005886">
    <property type="term" value="C:plasma membrane"/>
    <property type="evidence" value="ECO:0007669"/>
    <property type="project" value="UniProtKB-SubCell"/>
</dbReference>
<dbReference type="PRINTS" id="PR00245">
    <property type="entry name" value="OLFACTORYR"/>
</dbReference>
<feature type="transmembrane region" description="Helical" evidence="9">
    <location>
        <begin position="271"/>
        <end position="291"/>
    </location>
</feature>
<evidence type="ECO:0000313" key="12">
    <source>
        <dbReference type="RefSeq" id="XP_054827356.1"/>
    </source>
</evidence>
<gene>
    <name evidence="12" type="primary">LOC129324239</name>
</gene>
<evidence type="ECO:0000256" key="4">
    <source>
        <dbReference type="ARBA" id="ARBA00023040"/>
    </source>
</evidence>
<dbReference type="PROSITE" id="PS50262">
    <property type="entry name" value="G_PROTEIN_RECEP_F1_2"/>
    <property type="match status" value="1"/>
</dbReference>
<keyword evidence="9" id="KW-1003">Cell membrane</keyword>
<dbReference type="Pfam" id="PF13853">
    <property type="entry name" value="7tm_4"/>
    <property type="match status" value="1"/>
</dbReference>
<dbReference type="Proteomes" id="UP001190640">
    <property type="component" value="Chromosome 2"/>
</dbReference>
<keyword evidence="7 8" id="KW-0807">Transducer</keyword>
<organism evidence="11 12">
    <name type="scientific">Eublepharis macularius</name>
    <name type="common">Leopard gecko</name>
    <name type="synonym">Cyrtodactylus macularius</name>
    <dbReference type="NCBI Taxonomy" id="481883"/>
    <lineage>
        <taxon>Eukaryota</taxon>
        <taxon>Metazoa</taxon>
        <taxon>Chordata</taxon>
        <taxon>Craniata</taxon>
        <taxon>Vertebrata</taxon>
        <taxon>Euteleostomi</taxon>
        <taxon>Lepidosauria</taxon>
        <taxon>Squamata</taxon>
        <taxon>Bifurcata</taxon>
        <taxon>Gekkota</taxon>
        <taxon>Eublepharidae</taxon>
        <taxon>Eublepharinae</taxon>
        <taxon>Eublepharis</taxon>
    </lineage>
</organism>